<dbReference type="SUPFAM" id="SSF50494">
    <property type="entry name" value="Trypsin-like serine proteases"/>
    <property type="match status" value="1"/>
</dbReference>
<proteinExistence type="predicted"/>
<organism evidence="1">
    <name type="scientific">viral metagenome</name>
    <dbReference type="NCBI Taxonomy" id="1070528"/>
    <lineage>
        <taxon>unclassified sequences</taxon>
        <taxon>metagenomes</taxon>
        <taxon>organismal metagenomes</taxon>
    </lineage>
</organism>
<dbReference type="EMBL" id="MT145189">
    <property type="protein sequence ID" value="QJI04759.1"/>
    <property type="molecule type" value="Genomic_DNA"/>
</dbReference>
<dbReference type="InterPro" id="IPR009003">
    <property type="entry name" value="Peptidase_S1_PA"/>
</dbReference>
<gene>
    <name evidence="3" type="ORF">MM415A00110_0080</name>
    <name evidence="1" type="ORF">TM448A02732_0009</name>
    <name evidence="2" type="ORF">TM448B02837_0004</name>
</gene>
<reference evidence="1" key="1">
    <citation type="submission" date="2020-03" db="EMBL/GenBank/DDBJ databases">
        <title>The deep terrestrial virosphere.</title>
        <authorList>
            <person name="Holmfeldt K."/>
            <person name="Nilsson E."/>
            <person name="Simone D."/>
            <person name="Lopez-Fernandez M."/>
            <person name="Wu X."/>
            <person name="de Brujin I."/>
            <person name="Lundin D."/>
            <person name="Andersson A."/>
            <person name="Bertilsson S."/>
            <person name="Dopson M."/>
        </authorList>
    </citation>
    <scope>NUCLEOTIDE SEQUENCE</scope>
    <source>
        <strain evidence="3">MM415A00110</strain>
        <strain evidence="1">TM448A02732</strain>
        <strain evidence="2">TM448B02837</strain>
    </source>
</reference>
<evidence type="ECO:0000313" key="2">
    <source>
        <dbReference type="EMBL" id="QJI01928.1"/>
    </source>
</evidence>
<sequence>MKNLKSYLIIFALTLLMIGLVLLSVSVQAEDVQSTARRASVQTVFYVPVMKVFFVHPLDKEKALTKDDITKLLDQKIKEATQKEREWQSQERYETSLTDIEQYGVLTRVRDQIALGILAPGYARFPERVLVVYKTEKKDLRAWEKDFDKDVLTISETANVSPQKANEIVNNLRMAGYSISKDIQKKEEDIRLLWFSGGWDTKWPIELPWEVKLEGSKDNLIIGYDPRGILQIRPIPTDSDGDLRRVYVKAGYFNLKQEFRPKPVEIDKLEKDIEGLKTQLKEAEDKLAKKDKPEKRNIQDATWGDVFRGDVLVERFWFISAASGVFLGNMKVRNEMRGWQYSGNVKIHDIGYEKKAVILTNAHIASMAIEFEVRVSEDKEIMWIVYPADSFVRYTQDSDMYGSPAQLLLIDMHPVYSWDCDTAIMVTTMVPSMEPYRAILGDSKKVKEGTEVVMCGNPSMLQKFLTRGIVANTNYNLMKSFMLDRFMKDLTRERYNWLCSTSFWFDVPIGTGGTSGSGVWASEGSQKGKVIALHNAGIVRPTSLARASKEKRRFNPKTVTAYSNFDTRLDTFCKERKTDFFSDYSFKNARFNMQLNDFVQEEPAFKDVWTTRGGWVELSGLNAGVPINKIKAYLEERGLVPTDFGWEGLLDSYWLK</sequence>
<dbReference type="AlphaFoldDB" id="A0A6H1ZWZ8"/>
<dbReference type="EMBL" id="MT144341">
    <property type="protein sequence ID" value="QJA52456.1"/>
    <property type="molecule type" value="Genomic_DNA"/>
</dbReference>
<name>A0A6H1ZWZ8_9ZZZZ</name>
<dbReference type="Gene3D" id="2.40.10.10">
    <property type="entry name" value="Trypsin-like serine proteases"/>
    <property type="match status" value="1"/>
</dbReference>
<protein>
    <submittedName>
        <fullName evidence="1">Putative trypsin-like peptidase domain containing protein</fullName>
    </submittedName>
</protein>
<evidence type="ECO:0000313" key="1">
    <source>
        <dbReference type="EMBL" id="QJA52456.1"/>
    </source>
</evidence>
<evidence type="ECO:0000313" key="3">
    <source>
        <dbReference type="EMBL" id="QJI04759.1"/>
    </source>
</evidence>
<dbReference type="InterPro" id="IPR043504">
    <property type="entry name" value="Peptidase_S1_PA_chymotrypsin"/>
</dbReference>
<accession>A0A6H1ZWZ8</accession>
<dbReference type="EMBL" id="MT144962">
    <property type="protein sequence ID" value="QJI01928.1"/>
    <property type="molecule type" value="Genomic_DNA"/>
</dbReference>